<dbReference type="EMBL" id="LGHB01000039">
    <property type="protein sequence ID" value="KUK95011.1"/>
    <property type="molecule type" value="Genomic_DNA"/>
</dbReference>
<evidence type="ECO:0000313" key="7">
    <source>
        <dbReference type="EMBL" id="KUK95011.1"/>
    </source>
</evidence>
<name>A0A101IGZ9_9EURY</name>
<dbReference type="SUPFAM" id="SSF55021">
    <property type="entry name" value="ACT-like"/>
    <property type="match status" value="1"/>
</dbReference>
<protein>
    <submittedName>
        <fullName evidence="7">4Fe-4S ferredoxin, iron-sulfur binding domain protein</fullName>
    </submittedName>
</protein>
<dbReference type="InterPro" id="IPR017900">
    <property type="entry name" value="4Fe4S_Fe_S_CS"/>
</dbReference>
<reference evidence="7" key="1">
    <citation type="journal article" date="2015" name="MBio">
        <title>Genome-resolved metagenomic analysis reveals roles for candidate phyla and other microbial community members in biogeochemical transformations in oil reservoirs.</title>
        <authorList>
            <person name="Hu P."/>
            <person name="Tom L."/>
            <person name="Singh A."/>
            <person name="Thomas B.C."/>
            <person name="Baker B.J."/>
            <person name="Piceno Y.M."/>
            <person name="Andersen G.L."/>
            <person name="Banfield J.F."/>
        </authorList>
    </citation>
    <scope>NUCLEOTIDE SEQUENCE [LARGE SCALE GENOMIC DNA]</scope>
    <source>
        <strain evidence="7">56_747</strain>
    </source>
</reference>
<dbReference type="SMART" id="SM00930">
    <property type="entry name" value="NIL"/>
    <property type="match status" value="1"/>
</dbReference>
<evidence type="ECO:0000256" key="1">
    <source>
        <dbReference type="ARBA" id="ARBA00022485"/>
    </source>
</evidence>
<accession>A0A101IGZ9</accession>
<reference evidence="8 9" key="2">
    <citation type="journal article" date="2015" name="MBio">
        <title>Genome-Resolved Metagenomic Analysis Reveals Roles for Candidate Phyla and Other Microbial Community Members in Biogeochemical Transformations in Oil Reservoirs.</title>
        <authorList>
            <person name="Hu P."/>
            <person name="Tom L."/>
            <person name="Singh A."/>
            <person name="Thomas B.C."/>
            <person name="Baker B.J."/>
            <person name="Piceno Y.M."/>
            <person name="Andersen G.L."/>
            <person name="Banfield J.F."/>
        </authorList>
    </citation>
    <scope>NUCLEOTIDE SEQUENCE [LARGE SCALE GENOMIC DNA]</scope>
    <source>
        <strain evidence="6">57_489</strain>
    </source>
</reference>
<dbReference type="Proteomes" id="UP000053961">
    <property type="component" value="Unassembled WGS sequence"/>
</dbReference>
<evidence type="ECO:0000256" key="3">
    <source>
        <dbReference type="ARBA" id="ARBA00023004"/>
    </source>
</evidence>
<dbReference type="GO" id="GO:0016491">
    <property type="term" value="F:oxidoreductase activity"/>
    <property type="evidence" value="ECO:0007669"/>
    <property type="project" value="UniProtKB-ARBA"/>
</dbReference>
<dbReference type="Gene3D" id="3.30.70.20">
    <property type="match status" value="2"/>
</dbReference>
<keyword evidence="2" id="KW-0479">Metal-binding</keyword>
<dbReference type="PROSITE" id="PS51379">
    <property type="entry name" value="4FE4S_FER_2"/>
    <property type="match status" value="2"/>
</dbReference>
<dbReference type="PATRIC" id="fig|301375.6.peg.1697"/>
<dbReference type="InterPro" id="IPR017896">
    <property type="entry name" value="4Fe4S_Fe-S-bd"/>
</dbReference>
<dbReference type="AlphaFoldDB" id="A0A101IGZ9"/>
<dbReference type="EMBL" id="LGFT01000040">
    <property type="protein sequence ID" value="KUK43942.1"/>
    <property type="molecule type" value="Genomic_DNA"/>
</dbReference>
<feature type="domain" description="4Fe-4S ferredoxin-type" evidence="5">
    <location>
        <begin position="69"/>
        <end position="99"/>
    </location>
</feature>
<dbReference type="PROSITE" id="PS00198">
    <property type="entry name" value="4FE4S_FER_1"/>
    <property type="match status" value="2"/>
</dbReference>
<organism evidence="7 8">
    <name type="scientific">Methanothrix harundinacea</name>
    <dbReference type="NCBI Taxonomy" id="301375"/>
    <lineage>
        <taxon>Archaea</taxon>
        <taxon>Methanobacteriati</taxon>
        <taxon>Methanobacteriota</taxon>
        <taxon>Stenosarchaea group</taxon>
        <taxon>Methanomicrobia</taxon>
        <taxon>Methanotrichales</taxon>
        <taxon>Methanotrichaceae</taxon>
        <taxon>Methanothrix</taxon>
    </lineage>
</organism>
<dbReference type="InterPro" id="IPR050157">
    <property type="entry name" value="PSI_iron-sulfur_center"/>
</dbReference>
<keyword evidence="3" id="KW-0408">Iron</keyword>
<dbReference type="Pfam" id="PF13237">
    <property type="entry name" value="Fer4_10"/>
    <property type="match status" value="1"/>
</dbReference>
<evidence type="ECO:0000313" key="9">
    <source>
        <dbReference type="Proteomes" id="UP000057043"/>
    </source>
</evidence>
<keyword evidence="1" id="KW-0004">4Fe-4S</keyword>
<evidence type="ECO:0000256" key="4">
    <source>
        <dbReference type="ARBA" id="ARBA00023014"/>
    </source>
</evidence>
<keyword evidence="4" id="KW-0411">Iron-sulfur</keyword>
<dbReference type="InterPro" id="IPR045865">
    <property type="entry name" value="ACT-like_dom_sf"/>
</dbReference>
<dbReference type="InterPro" id="IPR018449">
    <property type="entry name" value="NIL_domain"/>
</dbReference>
<comment type="caution">
    <text evidence="7">The sequence shown here is derived from an EMBL/GenBank/DDBJ whole genome shotgun (WGS) entry which is preliminary data.</text>
</comment>
<evidence type="ECO:0000256" key="2">
    <source>
        <dbReference type="ARBA" id="ARBA00022723"/>
    </source>
</evidence>
<evidence type="ECO:0000259" key="5">
    <source>
        <dbReference type="PROSITE" id="PS51379"/>
    </source>
</evidence>
<gene>
    <name evidence="6" type="ORF">XD72_1671</name>
    <name evidence="7" type="ORF">XE07_1950</name>
</gene>
<evidence type="ECO:0000313" key="6">
    <source>
        <dbReference type="EMBL" id="KUK43942.1"/>
    </source>
</evidence>
<dbReference type="Proteomes" id="UP000057043">
    <property type="component" value="Unassembled WGS sequence"/>
</dbReference>
<proteinExistence type="predicted"/>
<dbReference type="PANTHER" id="PTHR24960:SF79">
    <property type="entry name" value="PHOTOSYSTEM I IRON-SULFUR CENTER"/>
    <property type="match status" value="1"/>
</dbReference>
<dbReference type="GO" id="GO:0046872">
    <property type="term" value="F:metal ion binding"/>
    <property type="evidence" value="ECO:0007669"/>
    <property type="project" value="UniProtKB-KW"/>
</dbReference>
<dbReference type="PANTHER" id="PTHR24960">
    <property type="entry name" value="PHOTOSYSTEM I IRON-SULFUR CENTER-RELATED"/>
    <property type="match status" value="1"/>
</dbReference>
<dbReference type="SUPFAM" id="SSF54862">
    <property type="entry name" value="4Fe-4S ferredoxins"/>
    <property type="match status" value="1"/>
</dbReference>
<sequence length="128" mass="13613">MKLMLHVAPGIVRKPIVSSVILETKALINIERAKVDAVSGEIVVDVDPEKCGEVKAAFEEKGVKVVLLENPIIKDEDECIHCGACISICPTGTFHFEGSLVVADAGKCVQCGTCVAACPQRALKLVLK</sequence>
<dbReference type="GO" id="GO:0051539">
    <property type="term" value="F:4 iron, 4 sulfur cluster binding"/>
    <property type="evidence" value="ECO:0007669"/>
    <property type="project" value="UniProtKB-KW"/>
</dbReference>
<feature type="domain" description="4Fe-4S ferredoxin-type" evidence="5">
    <location>
        <begin position="101"/>
        <end position="128"/>
    </location>
</feature>
<evidence type="ECO:0000313" key="8">
    <source>
        <dbReference type="Proteomes" id="UP000053961"/>
    </source>
</evidence>